<comment type="caution">
    <text evidence="14">The sequence shown here is derived from an EMBL/GenBank/DDBJ whole genome shotgun (WGS) entry which is preliminary data.</text>
</comment>
<evidence type="ECO:0000256" key="9">
    <source>
        <dbReference type="ARBA" id="ARBA00023239"/>
    </source>
</evidence>
<dbReference type="FunFam" id="3.40.50.1970:FF:000007">
    <property type="entry name" value="Pentafunctional AROM polypeptide"/>
    <property type="match status" value="1"/>
</dbReference>
<evidence type="ECO:0000256" key="4">
    <source>
        <dbReference type="ARBA" id="ARBA00003485"/>
    </source>
</evidence>
<evidence type="ECO:0000256" key="3">
    <source>
        <dbReference type="ARBA" id="ARBA00001947"/>
    </source>
</evidence>
<proteinExistence type="predicted"/>
<evidence type="ECO:0000256" key="1">
    <source>
        <dbReference type="ARBA" id="ARBA00001911"/>
    </source>
</evidence>
<dbReference type="GO" id="GO:0005737">
    <property type="term" value="C:cytoplasm"/>
    <property type="evidence" value="ECO:0007669"/>
    <property type="project" value="InterPro"/>
</dbReference>
<dbReference type="Proteomes" id="UP000599688">
    <property type="component" value="Unassembled WGS sequence"/>
</dbReference>
<comment type="cofactor">
    <cofactor evidence="3">
        <name>Zn(2+)</name>
        <dbReference type="ChEBI" id="CHEBI:29105"/>
    </cofactor>
</comment>
<dbReference type="PIRSF" id="PIRSF001455">
    <property type="entry name" value="DHQ_synth"/>
    <property type="match status" value="1"/>
</dbReference>
<dbReference type="InterPro" id="IPR056179">
    <property type="entry name" value="DHQS_C"/>
</dbReference>
<dbReference type="GO" id="GO:0009073">
    <property type="term" value="P:aromatic amino acid family biosynthetic process"/>
    <property type="evidence" value="ECO:0007669"/>
    <property type="project" value="InterPro"/>
</dbReference>
<dbReference type="RefSeq" id="WP_188405619.1">
    <property type="nucleotide sequence ID" value="NZ_BMGL01000004.1"/>
</dbReference>
<dbReference type="Pfam" id="PF01761">
    <property type="entry name" value="DHQ_synthase"/>
    <property type="match status" value="1"/>
</dbReference>
<dbReference type="GO" id="GO:0009423">
    <property type="term" value="P:chorismate biosynthetic process"/>
    <property type="evidence" value="ECO:0007669"/>
    <property type="project" value="UniProtKB-UniRule"/>
</dbReference>
<evidence type="ECO:0000259" key="13">
    <source>
        <dbReference type="Pfam" id="PF24621"/>
    </source>
</evidence>
<evidence type="ECO:0000313" key="15">
    <source>
        <dbReference type="Proteomes" id="UP000599688"/>
    </source>
</evidence>
<dbReference type="CDD" id="cd08195">
    <property type="entry name" value="DHQS"/>
    <property type="match status" value="1"/>
</dbReference>
<gene>
    <name evidence="14" type="primary">aroB</name>
    <name evidence="14" type="ORF">GCM10010831_09070</name>
</gene>
<dbReference type="SUPFAM" id="SSF56796">
    <property type="entry name" value="Dehydroquinate synthase-like"/>
    <property type="match status" value="1"/>
</dbReference>
<dbReference type="NCBIfam" id="TIGR01357">
    <property type="entry name" value="aroB"/>
    <property type="match status" value="1"/>
</dbReference>
<evidence type="ECO:0000256" key="7">
    <source>
        <dbReference type="ARBA" id="ARBA00022833"/>
    </source>
</evidence>
<dbReference type="InterPro" id="IPR030963">
    <property type="entry name" value="DHQ_synth_fam"/>
</dbReference>
<accession>A0A916ZQZ4</accession>
<dbReference type="Gene3D" id="1.20.1090.10">
    <property type="entry name" value="Dehydroquinate synthase-like - alpha domain"/>
    <property type="match status" value="1"/>
</dbReference>
<evidence type="ECO:0000256" key="11">
    <source>
        <dbReference type="NCBIfam" id="TIGR01357"/>
    </source>
</evidence>
<keyword evidence="7" id="KW-0862">Zinc</keyword>
<evidence type="ECO:0000313" key="14">
    <source>
        <dbReference type="EMBL" id="GGE09727.1"/>
    </source>
</evidence>
<dbReference type="GO" id="GO:0003856">
    <property type="term" value="F:3-dehydroquinate synthase activity"/>
    <property type="evidence" value="ECO:0007669"/>
    <property type="project" value="UniProtKB-UniRule"/>
</dbReference>
<keyword evidence="9" id="KW-0456">Lyase</keyword>
<reference evidence="14 15" key="1">
    <citation type="journal article" date="2014" name="Int. J. Syst. Evol. Microbiol.">
        <title>Complete genome sequence of Corynebacterium casei LMG S-19264T (=DSM 44701T), isolated from a smear-ripened cheese.</title>
        <authorList>
            <consortium name="US DOE Joint Genome Institute (JGI-PGF)"/>
            <person name="Walter F."/>
            <person name="Albersmeier A."/>
            <person name="Kalinowski J."/>
            <person name="Ruckert C."/>
        </authorList>
    </citation>
    <scope>NUCLEOTIDE SEQUENCE [LARGE SCALE GENOMIC DNA]</scope>
    <source>
        <strain evidence="14 15">CGMCC 1.12925</strain>
    </source>
</reference>
<sequence>MKSLQLGESKIYFGDEIYKALNLQLQNGSYSSVFIFTDTNVHQKVAYLLLEKLSTNLKIEVIEIEPGEESKNISVCNETWKALSDLGADRNSLILNLGGGVVTDLGGFIASTFRRGIDFIHVPTSLLGMVDASLGGKNGIDLGHLKNQIGTIVLPKMVLIHTDFLTSLPIEEYRSGLAEMIKHGIIYSQPYFSYFEKLHNYDAAFLMQLIYDSVQIKCNIVEADPFEKNERKTLNFGHTLGHAIESYFMLNEDKKRLLHGEAIAIGMVLESYLSHKKLQLNKNELEQISKVISTTYKAVQFNAKDIDEIIQLLKFDKKNKGAQINFVLLNNIGNCSIDQQVENDLILEAFNYYSKL</sequence>
<name>A0A916ZQZ4_9FLAO</name>
<comment type="function">
    <text evidence="4">Catalyzes the conversion of 3-deoxy-D-arabino-heptulosonate 7-phosphate (DAHP) to dehydroquinate (DHQ).</text>
</comment>
<evidence type="ECO:0000256" key="2">
    <source>
        <dbReference type="ARBA" id="ARBA00001941"/>
    </source>
</evidence>
<feature type="domain" description="3-dehydroquinate synthase C-terminal" evidence="13">
    <location>
        <begin position="176"/>
        <end position="319"/>
    </location>
</feature>
<keyword evidence="5" id="KW-0479">Metal-binding</keyword>
<dbReference type="Pfam" id="PF24621">
    <property type="entry name" value="DHQS_C"/>
    <property type="match status" value="1"/>
</dbReference>
<dbReference type="InterPro" id="IPR016037">
    <property type="entry name" value="DHQ_synth_AroB"/>
</dbReference>
<keyword evidence="10" id="KW-0170">Cobalt</keyword>
<protein>
    <recommendedName>
        <fullName evidence="11">3-dehydroquinate synthase</fullName>
        <ecNumber evidence="11">4.2.3.4</ecNumber>
    </recommendedName>
</protein>
<dbReference type="GO" id="GO:0000166">
    <property type="term" value="F:nucleotide binding"/>
    <property type="evidence" value="ECO:0007669"/>
    <property type="project" value="UniProtKB-KW"/>
</dbReference>
<dbReference type="EC" id="4.2.3.4" evidence="11"/>
<evidence type="ECO:0000256" key="8">
    <source>
        <dbReference type="ARBA" id="ARBA00023027"/>
    </source>
</evidence>
<dbReference type="Gene3D" id="3.40.50.1970">
    <property type="match status" value="1"/>
</dbReference>
<evidence type="ECO:0000256" key="5">
    <source>
        <dbReference type="ARBA" id="ARBA00022723"/>
    </source>
</evidence>
<dbReference type="PANTHER" id="PTHR43622">
    <property type="entry name" value="3-DEHYDROQUINATE SYNTHASE"/>
    <property type="match status" value="1"/>
</dbReference>
<keyword evidence="15" id="KW-1185">Reference proteome</keyword>
<dbReference type="AlphaFoldDB" id="A0A916ZQZ4"/>
<organism evidence="14 15">
    <name type="scientific">Psychroflexus salis</name>
    <dbReference type="NCBI Taxonomy" id="1526574"/>
    <lineage>
        <taxon>Bacteria</taxon>
        <taxon>Pseudomonadati</taxon>
        <taxon>Bacteroidota</taxon>
        <taxon>Flavobacteriia</taxon>
        <taxon>Flavobacteriales</taxon>
        <taxon>Flavobacteriaceae</taxon>
        <taxon>Psychroflexus</taxon>
    </lineage>
</organism>
<feature type="domain" description="3-dehydroquinate synthase N-terminal" evidence="12">
    <location>
        <begin position="62"/>
        <end position="174"/>
    </location>
</feature>
<dbReference type="PANTHER" id="PTHR43622:SF1">
    <property type="entry name" value="3-DEHYDROQUINATE SYNTHASE"/>
    <property type="match status" value="1"/>
</dbReference>
<dbReference type="InterPro" id="IPR030960">
    <property type="entry name" value="DHQS/DOIS_N"/>
</dbReference>
<keyword evidence="8" id="KW-0520">NAD</keyword>
<evidence type="ECO:0000259" key="12">
    <source>
        <dbReference type="Pfam" id="PF01761"/>
    </source>
</evidence>
<dbReference type="EMBL" id="BMGL01000004">
    <property type="protein sequence ID" value="GGE09727.1"/>
    <property type="molecule type" value="Genomic_DNA"/>
</dbReference>
<evidence type="ECO:0000256" key="6">
    <source>
        <dbReference type="ARBA" id="ARBA00022741"/>
    </source>
</evidence>
<comment type="cofactor">
    <cofactor evidence="2">
        <name>Co(2+)</name>
        <dbReference type="ChEBI" id="CHEBI:48828"/>
    </cofactor>
</comment>
<keyword evidence="6" id="KW-0547">Nucleotide-binding</keyword>
<dbReference type="InterPro" id="IPR050071">
    <property type="entry name" value="Dehydroquinate_synthase"/>
</dbReference>
<evidence type="ECO:0000256" key="10">
    <source>
        <dbReference type="ARBA" id="ARBA00023285"/>
    </source>
</evidence>
<comment type="cofactor">
    <cofactor evidence="1">
        <name>NAD(+)</name>
        <dbReference type="ChEBI" id="CHEBI:57540"/>
    </cofactor>
</comment>
<dbReference type="GO" id="GO:0046872">
    <property type="term" value="F:metal ion binding"/>
    <property type="evidence" value="ECO:0007669"/>
    <property type="project" value="UniProtKB-KW"/>
</dbReference>